<keyword evidence="6" id="KW-1185">Reference proteome</keyword>
<dbReference type="GO" id="GO:0008955">
    <property type="term" value="F:peptidoglycan glycosyltransferase activity"/>
    <property type="evidence" value="ECO:0007669"/>
    <property type="project" value="TreeGrafter"/>
</dbReference>
<dbReference type="EMBL" id="JAAGWB010000003">
    <property type="protein sequence ID" value="NEN49521.1"/>
    <property type="molecule type" value="Genomic_DNA"/>
</dbReference>
<feature type="domain" description="Glycosyl transferase family 51" evidence="3">
    <location>
        <begin position="76"/>
        <end position="228"/>
    </location>
</feature>
<evidence type="ECO:0000313" key="7">
    <source>
        <dbReference type="Proteomes" id="UP000471152"/>
    </source>
</evidence>
<reference evidence="5 7" key="2">
    <citation type="submission" date="2020-02" db="EMBL/GenBank/DDBJ databases">
        <title>The WGS of Modestobacter muralis DSM 100205.</title>
        <authorList>
            <person name="Jiang Z."/>
        </authorList>
    </citation>
    <scope>NUCLEOTIDE SEQUENCE [LARGE SCALE GENOMIC DNA]</scope>
    <source>
        <strain evidence="5 7">DSM 100205</strain>
    </source>
</reference>
<sequence>MASGLLDSPEVSRPPVRARRGRLRRGLRRVLVALLATLALALGVGWLVTPSVDDAPERVTAFLMEHQAPALTVAPAPELLAALVATEDSSFHTNPGISPTGVVRSFRGLVTGTDEGGSTLSQQLAKNLYLDGRNGPAQKAEAVVLALKLDGAYSETELLEMYLDDGYYGHGFHGLTAATQGYFGLAPDELTWAQASLLAGLFQAPTAYDPLVHPELARERQAHVLDRLVDVGDLTQRQAADVADDDWGLVAG</sequence>
<name>A0A6P0H1R5_9ACTN</name>
<keyword evidence="1" id="KW-0808">Transferase</keyword>
<keyword evidence="2" id="KW-0472">Membrane</keyword>
<comment type="caution">
    <text evidence="5">The sequence shown here is derived from an EMBL/GenBank/DDBJ whole genome shotgun (WGS) entry which is preliminary data.</text>
</comment>
<keyword evidence="2" id="KW-1133">Transmembrane helix</keyword>
<evidence type="ECO:0000313" key="5">
    <source>
        <dbReference type="EMBL" id="NEN49521.1"/>
    </source>
</evidence>
<dbReference type="Gene3D" id="1.10.3810.10">
    <property type="entry name" value="Biosynthetic peptidoglycan transglycosylase-like"/>
    <property type="match status" value="1"/>
</dbReference>
<proteinExistence type="predicted"/>
<evidence type="ECO:0000256" key="2">
    <source>
        <dbReference type="SAM" id="Phobius"/>
    </source>
</evidence>
<accession>A0A6P0H1R5</accession>
<dbReference type="SUPFAM" id="SSF53955">
    <property type="entry name" value="Lysozyme-like"/>
    <property type="match status" value="1"/>
</dbReference>
<evidence type="ECO:0000256" key="1">
    <source>
        <dbReference type="ARBA" id="ARBA00022679"/>
    </source>
</evidence>
<protein>
    <submittedName>
        <fullName evidence="5">Transglycosylase domain-containing protein</fullName>
    </submittedName>
</protein>
<dbReference type="RefSeq" id="WP_163609149.1">
    <property type="nucleotide sequence ID" value="NZ_JAAGWB010000003.1"/>
</dbReference>
<reference evidence="4 6" key="1">
    <citation type="submission" date="2020-01" db="EMBL/GenBank/DDBJ databases">
        <title>the WGS Modestobacter muralis CPCC 204518.</title>
        <authorList>
            <person name="Jiang Z."/>
        </authorList>
    </citation>
    <scope>NUCLEOTIDE SEQUENCE [LARGE SCALE GENOMIC DNA]</scope>
    <source>
        <strain evidence="4 6">DSM 100205</strain>
    </source>
</reference>
<organism evidence="5 7">
    <name type="scientific">Modestobacter muralis</name>
    <dbReference type="NCBI Taxonomy" id="1608614"/>
    <lineage>
        <taxon>Bacteria</taxon>
        <taxon>Bacillati</taxon>
        <taxon>Actinomycetota</taxon>
        <taxon>Actinomycetes</taxon>
        <taxon>Geodermatophilales</taxon>
        <taxon>Geodermatophilaceae</taxon>
        <taxon>Modestobacter</taxon>
    </lineage>
</organism>
<dbReference type="PANTHER" id="PTHR32282:SF33">
    <property type="entry name" value="PEPTIDOGLYCAN GLYCOSYLTRANSFERASE"/>
    <property type="match status" value="1"/>
</dbReference>
<dbReference type="InterPro" id="IPR001264">
    <property type="entry name" value="Glyco_trans_51"/>
</dbReference>
<dbReference type="PANTHER" id="PTHR32282">
    <property type="entry name" value="BINDING PROTEIN TRANSPEPTIDASE, PUTATIVE-RELATED"/>
    <property type="match status" value="1"/>
</dbReference>
<dbReference type="GO" id="GO:0030288">
    <property type="term" value="C:outer membrane-bounded periplasmic space"/>
    <property type="evidence" value="ECO:0007669"/>
    <property type="project" value="TreeGrafter"/>
</dbReference>
<dbReference type="Proteomes" id="UP000468828">
    <property type="component" value="Unassembled WGS sequence"/>
</dbReference>
<dbReference type="AlphaFoldDB" id="A0A6P0H1R5"/>
<dbReference type="InterPro" id="IPR050396">
    <property type="entry name" value="Glycosyltr_51/Transpeptidase"/>
</dbReference>
<keyword evidence="2" id="KW-0812">Transmembrane</keyword>
<dbReference type="GO" id="GO:0009252">
    <property type="term" value="P:peptidoglycan biosynthetic process"/>
    <property type="evidence" value="ECO:0007669"/>
    <property type="project" value="TreeGrafter"/>
</dbReference>
<evidence type="ECO:0000259" key="3">
    <source>
        <dbReference type="Pfam" id="PF00912"/>
    </source>
</evidence>
<dbReference type="Proteomes" id="UP000471152">
    <property type="component" value="Unassembled WGS sequence"/>
</dbReference>
<dbReference type="InterPro" id="IPR023346">
    <property type="entry name" value="Lysozyme-like_dom_sf"/>
</dbReference>
<gene>
    <name evidence="5" type="ORF">G3R41_01000</name>
    <name evidence="4" type="ORF">GCU67_01000</name>
</gene>
<dbReference type="Pfam" id="PF00912">
    <property type="entry name" value="Transgly"/>
    <property type="match status" value="1"/>
</dbReference>
<dbReference type="EMBL" id="JAAGWH010000003">
    <property type="protein sequence ID" value="NEK92754.1"/>
    <property type="molecule type" value="Genomic_DNA"/>
</dbReference>
<evidence type="ECO:0000313" key="4">
    <source>
        <dbReference type="EMBL" id="NEK92754.1"/>
    </source>
</evidence>
<evidence type="ECO:0000313" key="6">
    <source>
        <dbReference type="Proteomes" id="UP000468828"/>
    </source>
</evidence>
<feature type="transmembrane region" description="Helical" evidence="2">
    <location>
        <begin position="30"/>
        <end position="48"/>
    </location>
</feature>
<dbReference type="InterPro" id="IPR036950">
    <property type="entry name" value="PBP_transglycosylase"/>
</dbReference>